<proteinExistence type="predicted"/>
<sequence length="162" mass="16979">MTSDVSASSAASATPSSPEYRERLVPGPGLFIALLLIVPAVALVFTPINAPFAIPMGVIVFVIACVTMLLLAPTVRVSGNTLIAGHASIPVNQLGDIELLGSEALRAAIGPGLDARSFLMVRGWIHRGLRIVNIDPADPAPYWIITTRHPKKLADAIVAARG</sequence>
<keyword evidence="2" id="KW-0472">Membrane</keyword>
<protein>
    <submittedName>
        <fullName evidence="3">DUF3093 family protein</fullName>
    </submittedName>
</protein>
<keyword evidence="2" id="KW-0812">Transmembrane</keyword>
<dbReference type="InterPro" id="IPR021443">
    <property type="entry name" value="DUF3093"/>
</dbReference>
<feature type="compositionally biased region" description="Low complexity" evidence="1">
    <location>
        <begin position="1"/>
        <end position="18"/>
    </location>
</feature>
<evidence type="ECO:0000313" key="4">
    <source>
        <dbReference type="Proteomes" id="UP000295601"/>
    </source>
</evidence>
<evidence type="ECO:0000256" key="1">
    <source>
        <dbReference type="SAM" id="MobiDB-lite"/>
    </source>
</evidence>
<gene>
    <name evidence="3" type="ORF">EDF62_3223</name>
</gene>
<organism evidence="3 4">
    <name type="scientific">Leucobacter luti</name>
    <dbReference type="NCBI Taxonomy" id="340320"/>
    <lineage>
        <taxon>Bacteria</taxon>
        <taxon>Bacillati</taxon>
        <taxon>Actinomycetota</taxon>
        <taxon>Actinomycetes</taxon>
        <taxon>Micrococcales</taxon>
        <taxon>Microbacteriaceae</taxon>
        <taxon>Leucobacter</taxon>
    </lineage>
</organism>
<dbReference type="AlphaFoldDB" id="A0A4R6RRU1"/>
<comment type="caution">
    <text evidence="3">The sequence shown here is derived from an EMBL/GenBank/DDBJ whole genome shotgun (WGS) entry which is preliminary data.</text>
</comment>
<dbReference type="OrthoDB" id="3217020at2"/>
<feature type="transmembrane region" description="Helical" evidence="2">
    <location>
        <begin position="52"/>
        <end position="72"/>
    </location>
</feature>
<keyword evidence="4" id="KW-1185">Reference proteome</keyword>
<feature type="region of interest" description="Disordered" evidence="1">
    <location>
        <begin position="1"/>
        <end position="21"/>
    </location>
</feature>
<dbReference type="Proteomes" id="UP000295601">
    <property type="component" value="Unassembled WGS sequence"/>
</dbReference>
<feature type="transmembrane region" description="Helical" evidence="2">
    <location>
        <begin position="24"/>
        <end position="46"/>
    </location>
</feature>
<name>A0A4R6RRU1_9MICO</name>
<evidence type="ECO:0000256" key="2">
    <source>
        <dbReference type="SAM" id="Phobius"/>
    </source>
</evidence>
<reference evidence="3 4" key="1">
    <citation type="submission" date="2019-03" db="EMBL/GenBank/DDBJ databases">
        <title>Genomic analyses of the natural microbiome of Caenorhabditis elegans.</title>
        <authorList>
            <person name="Samuel B."/>
        </authorList>
    </citation>
    <scope>NUCLEOTIDE SEQUENCE [LARGE SCALE GENOMIC DNA]</scope>
    <source>
        <strain evidence="3 4">JUb18</strain>
    </source>
</reference>
<dbReference type="RefSeq" id="WP_133617750.1">
    <property type="nucleotide sequence ID" value="NZ_CP080492.1"/>
</dbReference>
<keyword evidence="2" id="KW-1133">Transmembrane helix</keyword>
<evidence type="ECO:0000313" key="3">
    <source>
        <dbReference type="EMBL" id="TDP89492.1"/>
    </source>
</evidence>
<dbReference type="EMBL" id="SNYA01000009">
    <property type="protein sequence ID" value="TDP89492.1"/>
    <property type="molecule type" value="Genomic_DNA"/>
</dbReference>
<dbReference type="Pfam" id="PF11292">
    <property type="entry name" value="DUF3093"/>
    <property type="match status" value="1"/>
</dbReference>
<accession>A0A4R6RRU1</accession>